<dbReference type="GO" id="GO:0006412">
    <property type="term" value="P:translation"/>
    <property type="evidence" value="ECO:0007669"/>
    <property type="project" value="InterPro"/>
</dbReference>
<keyword evidence="3" id="KW-0687">Ribonucleoprotein</keyword>
<accession>A0A7D9GX65</accession>
<evidence type="ECO:0000256" key="1">
    <source>
        <dbReference type="ARBA" id="ARBA00008434"/>
    </source>
</evidence>
<proteinExistence type="inferred from homology"/>
<dbReference type="InterPro" id="IPR009068">
    <property type="entry name" value="uS15_NS1_RNA-bd_sf"/>
</dbReference>
<organism evidence="5 6">
    <name type="scientific">Dekkera bruxellensis</name>
    <name type="common">Brettanomyces custersii</name>
    <dbReference type="NCBI Taxonomy" id="5007"/>
    <lineage>
        <taxon>Eukaryota</taxon>
        <taxon>Fungi</taxon>
        <taxon>Dikarya</taxon>
        <taxon>Ascomycota</taxon>
        <taxon>Saccharomycotina</taxon>
        <taxon>Pichiomycetes</taxon>
        <taxon>Pichiales</taxon>
        <taxon>Pichiaceae</taxon>
        <taxon>Brettanomyces</taxon>
    </lineage>
</organism>
<keyword evidence="2" id="KW-0689">Ribosomal protein</keyword>
<dbReference type="InterPro" id="IPR000589">
    <property type="entry name" value="Ribosomal_uS15"/>
</dbReference>
<evidence type="ECO:0000256" key="2">
    <source>
        <dbReference type="ARBA" id="ARBA00022980"/>
    </source>
</evidence>
<dbReference type="Pfam" id="PF00312">
    <property type="entry name" value="Ribosomal_S15"/>
    <property type="match status" value="1"/>
</dbReference>
<dbReference type="EMBL" id="CABFWN010000001">
    <property type="protein sequence ID" value="VUG15922.1"/>
    <property type="molecule type" value="Genomic_DNA"/>
</dbReference>
<dbReference type="CDD" id="cd00353">
    <property type="entry name" value="Ribosomal_S15p_S13e"/>
    <property type="match status" value="1"/>
</dbReference>
<dbReference type="PANTHER" id="PTHR23321:SF26">
    <property type="entry name" value="SMALL RIBOSOMAL SUBUNIT PROTEIN US15M"/>
    <property type="match status" value="1"/>
</dbReference>
<feature type="region of interest" description="Disordered" evidence="4">
    <location>
        <begin position="296"/>
        <end position="318"/>
    </location>
</feature>
<dbReference type="GO" id="GO:0005840">
    <property type="term" value="C:ribosome"/>
    <property type="evidence" value="ECO:0007669"/>
    <property type="project" value="UniProtKB-KW"/>
</dbReference>
<dbReference type="NCBIfam" id="TIGR00952">
    <property type="entry name" value="S15_bact"/>
    <property type="match status" value="1"/>
</dbReference>
<sequence>MFNAVTKLSVARGFGARLIHTSLKAQATVAGRTLSKSQKKLLSIEKKKHNKASQAAKEAQMEKVDPVLGRPNNPFIHRLRMEVEEPSVLSNGYDFYEVEKLLYGAKDARLLKTETKFGKDNEMMKKVESEEVEKREIVMRILSMKNAPNSEKEKKMTEMAVKEFQRFDGDTGSSEVQAAVMTIQIYNMMNHVKQHPQDVFIVRRVRMLTQKRQKILRYLKRDDPKRYFWCIEKLGLTDHNVFMEFNFDKKYSEEFDVWPGRRLVKITKQANEERRKQRRAAKIALRRAVSEGKLKDNEIVEDEGGSTDVEQQTPDSKQ</sequence>
<dbReference type="SMART" id="SM01387">
    <property type="entry name" value="Ribosomal_S15"/>
    <property type="match status" value="1"/>
</dbReference>
<keyword evidence="6" id="KW-1185">Reference proteome</keyword>
<evidence type="ECO:0000313" key="6">
    <source>
        <dbReference type="Proteomes" id="UP000478008"/>
    </source>
</evidence>
<comment type="similarity">
    <text evidence="1">Belongs to the universal ribosomal protein uS15 family.</text>
</comment>
<feature type="compositionally biased region" description="Polar residues" evidence="4">
    <location>
        <begin position="308"/>
        <end position="318"/>
    </location>
</feature>
<dbReference type="SUPFAM" id="SSF47060">
    <property type="entry name" value="S15/NS1 RNA-binding domain"/>
    <property type="match status" value="1"/>
</dbReference>
<dbReference type="Proteomes" id="UP000478008">
    <property type="component" value="Unassembled WGS sequence"/>
</dbReference>
<protein>
    <submittedName>
        <fullName evidence="5">DEBR0S1_03136g1_1</fullName>
    </submittedName>
</protein>
<dbReference type="PANTHER" id="PTHR23321">
    <property type="entry name" value="RIBOSOMAL PROTEIN S15, BACTERIAL AND ORGANELLAR"/>
    <property type="match status" value="1"/>
</dbReference>
<name>A0A7D9GX65_DEKBR</name>
<dbReference type="GO" id="GO:0005737">
    <property type="term" value="C:cytoplasm"/>
    <property type="evidence" value="ECO:0007669"/>
    <property type="project" value="UniProtKB-ARBA"/>
</dbReference>
<evidence type="ECO:0000313" key="5">
    <source>
        <dbReference type="EMBL" id="VUG15922.1"/>
    </source>
</evidence>
<dbReference type="HAMAP" id="MF_01343_B">
    <property type="entry name" value="Ribosomal_uS15_B"/>
    <property type="match status" value="1"/>
</dbReference>
<evidence type="ECO:0000256" key="4">
    <source>
        <dbReference type="SAM" id="MobiDB-lite"/>
    </source>
</evidence>
<evidence type="ECO:0000256" key="3">
    <source>
        <dbReference type="ARBA" id="ARBA00023274"/>
    </source>
</evidence>
<dbReference type="Gene3D" id="1.10.287.10">
    <property type="entry name" value="S15/NS1, RNA-binding"/>
    <property type="match status" value="1"/>
</dbReference>
<dbReference type="InterPro" id="IPR005290">
    <property type="entry name" value="Ribosomal_uS15_bac-type"/>
</dbReference>
<dbReference type="AlphaFoldDB" id="A0A7D9GX65"/>
<gene>
    <name evidence="5" type="primary">MRPS28</name>
    <name evidence="5" type="ORF">DEBR0S1_03136G</name>
</gene>
<reference evidence="5 6" key="1">
    <citation type="submission" date="2019-07" db="EMBL/GenBank/DDBJ databases">
        <authorList>
            <person name="Friedrich A."/>
            <person name="Schacherer J."/>
        </authorList>
    </citation>
    <scope>NUCLEOTIDE SEQUENCE [LARGE SCALE GENOMIC DNA]</scope>
</reference>
<dbReference type="GO" id="GO:1990904">
    <property type="term" value="C:ribonucleoprotein complex"/>
    <property type="evidence" value="ECO:0007669"/>
    <property type="project" value="UniProtKB-KW"/>
</dbReference>
<dbReference type="GO" id="GO:0003735">
    <property type="term" value="F:structural constituent of ribosome"/>
    <property type="evidence" value="ECO:0007669"/>
    <property type="project" value="InterPro"/>
</dbReference>